<reference evidence="2" key="1">
    <citation type="journal article" date="2006" name="J. Bacteriol.">
        <title>The genome of the obligately intracellular bacterium Ehrlichia canis reveals themes of complex membrane structure and immune evasion strategies.</title>
        <authorList>
            <person name="Mavromatis K."/>
            <person name="Doyle C.K."/>
            <person name="Lykidis A."/>
            <person name="Ivanova N."/>
            <person name="Francino M.P."/>
            <person name="Chain P."/>
            <person name="Shin M."/>
            <person name="Malfatti S."/>
            <person name="Larimer F."/>
            <person name="Copeland A."/>
            <person name="Detter J.C."/>
            <person name="Land M."/>
            <person name="Richardson P.M."/>
            <person name="Yu X.J."/>
            <person name="Walker D.H."/>
            <person name="McBride J.W."/>
            <person name="Kyrpides N.C."/>
        </authorList>
    </citation>
    <scope>NUCLEOTIDE SEQUENCE [LARGE SCALE GENOMIC DNA]</scope>
    <source>
        <strain evidence="2">Jake</strain>
    </source>
</reference>
<accession>A0ACA6AW42</accession>
<gene>
    <name evidence="1" type="ordered locus">Ecaj_0529</name>
</gene>
<keyword evidence="2" id="KW-1185">Reference proteome</keyword>
<protein>
    <submittedName>
        <fullName evidence="1">Type IV secretory pathway VirB6 component</fullName>
    </submittedName>
</protein>
<name>A0ACA6AW42_EHRCJ</name>
<dbReference type="Proteomes" id="UP000000435">
    <property type="component" value="Chromosome"/>
</dbReference>
<dbReference type="EMBL" id="CP000107">
    <property type="protein sequence ID" value="AAZ68565.1"/>
    <property type="molecule type" value="Genomic_DNA"/>
</dbReference>
<proteinExistence type="predicted"/>
<evidence type="ECO:0000313" key="1">
    <source>
        <dbReference type="EMBL" id="AAZ68565.1"/>
    </source>
</evidence>
<evidence type="ECO:0000313" key="2">
    <source>
        <dbReference type="Proteomes" id="UP000000435"/>
    </source>
</evidence>
<sequence length="2030" mass="220181">MCNFIKKHFVKLLLLLVITACESNQHPVPRCIPADVLSETKTASVSAYFNASSEDFIADDKSLGNILNNDQVVRWKYTGYVTDGNPIVLRVDGMWTAWADNASESDRGVTDYEKYNNILSSERICGPYNKIQKTFVPYGKSGCKVSCELITGVQDELERGAYGPPCWFKNGYGAYLLFKRPGDPEPNETLNHMRYPVSPVMHIGYKPLELAGSDALSTRDRKIMDSFCQEVKLEPGWKIYLKILDKHYYDNVGGYSVTFVEGIKAEERFSVFEWVRKNIRNELDKAGEHVFKHIVGNPVFKNFVFALLTLFLVFGALTYIFGMVQSPFSDVIVRILKMALMILLISPSSWEFFYNHLLNLFINGIDQIIAMINSHSASYNPTRPFAFLDEMIVDKIFSPVIWKIKIRALILADFSSIFAVLVIIIAVLIYIALCLYGCVIYLTAFVGITFLIGLFPLLLLGILFSQFKSLFDGWLTQCLSFSMQAILMFTLISLFGALIMNYYYRIFGFTTCYNEWLKVKVCILGSTGCVINRSVFGWTPGQIYDPKVIGLTTDFNLNDRKTSDNARYKFTGGGAYISVPPERIHKDFRYVDYPFLDPDSQTDGDPFGITVSKDSPFRQLSYYINALLASNEKYVAARLIKDIEDELEQLQKNGTINSDSRNKVLTIINNRRNTDKSQQKNALDKYQDEDFKSEIINSLINDVIGEAAQAPTPQDELMKQHDYNLILGIKAGYLVLWSEVGSLFLAALLIWQMRAFIQSVAVALAGGSMMSQTIANMYEGGFIKIFSGIPVLGVVFKKIDQGIDSLKFVTGNYITKTARRPLEALKRVPYLGKVVKFTSAATAPLTSSYNEYDRDFRNNFKTLNYARAYIGAHLGISPLNAMKYLGGHVAGSMFGTREGGLIHNILEDRAAALDSLKAHILGPEQYKPSPYLPNAGEDDDRNPFAKEKPHDAKETPHGNGDNRLLDENGNISVNRDNLSDALDAREQLKTMIGNTTDEAALQRMRYDLDRLDDALHKNLGNDFDRVTSAYTNSYTPVEHPKDLLVEGMSGLRVSSENLQGLGVPTVDELVQADNSLNVPLSSDVISSGTQLHGSSGAHLDVTPPVSDVDSLLSQQDASDSARVGGFGESISTSEHGVVVEGIHDSVLRDNAGLTTPLDVTSSMESVGAGGDDAARAPVEVFEDPAGTPVESQDFGSTLDDSNVTQSSSGESDLGSTSSMEGVGADGDDAARPAVEVFEDPAGTPVESQDFGSTLDDSNVTQSSSGESDLGSTSSMESVGADGDDAARAPVEVFEDPAGTPVESQDFGSTLDDSNITQSSSGESDLGSTSSMESVGADGDDAARAPVEVFEDPAGTPVESQDFGSTLDDSNVTESSSGESDLGSTSSLESVGADGDDAARAPVEVFEDPAGAPVESQDFGSTLDDSNVTESSSGESDLGSTSSLESVGADGDDAARAPVEVFEDPAGAPVESQDFGSTLDDSNVTESSSGESDLGSTSSMEGVGADGDDAARAAAEILNEPTSIPEDSDVFEKVELKDLSPALDDVHGLDDDITQAHDNAVEDHFGPLEEGNTMFSQDAHPDQNVDSGLEEETALHSGIMKQDEMDTSESTVQTDTTTPEDNIVQETDDSINLDVGVFEQTSGVLDLGSLENDVNIVGNEGILQQQAAESLLDDVPKPEIDDGTVLEKVGDEVIQGEESVFEKSGIQETEPYSTAMEQVTDKDVGRDGDAGTEKLFTTEDDTADTKVGPSVELTSEGVVNEAVQDGFSSDNEGKLSEETKDDLVTQQEDKLEDKGPDDTDDVQGEDKQYQDVVDEDNIVEKTGDVSDQSDGKEDAESGVSDSEALAEGLIDLVSSGEESTQAQRIQVIHPVAGLSSRDKGVVTQDKSGSSKGSVGGKGIFSAQSDVKGEVKEKKKEPSKSKAKSPSKTKSPFITPKSLKNTFKFVMDECAKDFSSKVLESMDKIFGESQGGKQRRRKLSKEEISLAIEQLEAVIEGLKLKKAGLTDPSEIEAIEIRIKEAESAIRGLLNQE</sequence>
<organism evidence="1 2">
    <name type="scientific">Ehrlichia canis (strain Jake)</name>
    <dbReference type="NCBI Taxonomy" id="269484"/>
    <lineage>
        <taxon>Bacteria</taxon>
        <taxon>Pseudomonadati</taxon>
        <taxon>Pseudomonadota</taxon>
        <taxon>Alphaproteobacteria</taxon>
        <taxon>Rickettsiales</taxon>
        <taxon>Anaplasmataceae</taxon>
        <taxon>Ehrlichia</taxon>
    </lineage>
</organism>